<gene>
    <name evidence="2" type="ORF">E2C01_059107</name>
</gene>
<keyword evidence="3" id="KW-1185">Reference proteome</keyword>
<protein>
    <submittedName>
        <fullName evidence="2">Uncharacterized protein</fullName>
    </submittedName>
</protein>
<comment type="caution">
    <text evidence="2">The sequence shown here is derived from an EMBL/GenBank/DDBJ whole genome shotgun (WGS) entry which is preliminary data.</text>
</comment>
<dbReference type="Proteomes" id="UP000324222">
    <property type="component" value="Unassembled WGS sequence"/>
</dbReference>
<feature type="region of interest" description="Disordered" evidence="1">
    <location>
        <begin position="23"/>
        <end position="59"/>
    </location>
</feature>
<feature type="compositionally biased region" description="Polar residues" evidence="1">
    <location>
        <begin position="25"/>
        <end position="38"/>
    </location>
</feature>
<evidence type="ECO:0000256" key="1">
    <source>
        <dbReference type="SAM" id="MobiDB-lite"/>
    </source>
</evidence>
<feature type="compositionally biased region" description="Basic and acidic residues" evidence="1">
    <location>
        <begin position="39"/>
        <end position="49"/>
    </location>
</feature>
<sequence>MGNFLSSSNLAWEQLGWRPRDDQYNHTTRQFTALQNDHATPRRPRDDQTATRTKTPHHPHCYYVEGREWVGVSHPRHELTKCGGVSKRKW</sequence>
<dbReference type="EMBL" id="VSRR010022792">
    <property type="protein sequence ID" value="MPC64984.1"/>
    <property type="molecule type" value="Genomic_DNA"/>
</dbReference>
<proteinExistence type="predicted"/>
<organism evidence="2 3">
    <name type="scientific">Portunus trituberculatus</name>
    <name type="common">Swimming crab</name>
    <name type="synonym">Neptunus trituberculatus</name>
    <dbReference type="NCBI Taxonomy" id="210409"/>
    <lineage>
        <taxon>Eukaryota</taxon>
        <taxon>Metazoa</taxon>
        <taxon>Ecdysozoa</taxon>
        <taxon>Arthropoda</taxon>
        <taxon>Crustacea</taxon>
        <taxon>Multicrustacea</taxon>
        <taxon>Malacostraca</taxon>
        <taxon>Eumalacostraca</taxon>
        <taxon>Eucarida</taxon>
        <taxon>Decapoda</taxon>
        <taxon>Pleocyemata</taxon>
        <taxon>Brachyura</taxon>
        <taxon>Eubrachyura</taxon>
        <taxon>Portunoidea</taxon>
        <taxon>Portunidae</taxon>
        <taxon>Portuninae</taxon>
        <taxon>Portunus</taxon>
    </lineage>
</organism>
<evidence type="ECO:0000313" key="2">
    <source>
        <dbReference type="EMBL" id="MPC64984.1"/>
    </source>
</evidence>
<dbReference type="AlphaFoldDB" id="A0A5B7H865"/>
<evidence type="ECO:0000313" key="3">
    <source>
        <dbReference type="Proteomes" id="UP000324222"/>
    </source>
</evidence>
<name>A0A5B7H865_PORTR</name>
<accession>A0A5B7H865</accession>
<reference evidence="2 3" key="1">
    <citation type="submission" date="2019-05" db="EMBL/GenBank/DDBJ databases">
        <title>Another draft genome of Portunus trituberculatus and its Hox gene families provides insights of decapod evolution.</title>
        <authorList>
            <person name="Jeong J.-H."/>
            <person name="Song I."/>
            <person name="Kim S."/>
            <person name="Choi T."/>
            <person name="Kim D."/>
            <person name="Ryu S."/>
            <person name="Kim W."/>
        </authorList>
    </citation>
    <scope>NUCLEOTIDE SEQUENCE [LARGE SCALE GENOMIC DNA]</scope>
    <source>
        <tissue evidence="2">Muscle</tissue>
    </source>
</reference>